<keyword evidence="2" id="KW-1185">Reference proteome</keyword>
<accession>A0A433RQF9</accession>
<dbReference type="RefSeq" id="WP_126991557.1">
    <property type="nucleotide sequence ID" value="NZ_JTFC01000041.1"/>
</dbReference>
<protein>
    <submittedName>
        <fullName evidence="1">Uncharacterized protein</fullName>
    </submittedName>
</protein>
<dbReference type="Proteomes" id="UP000288623">
    <property type="component" value="Unassembled WGS sequence"/>
</dbReference>
<sequence>MKVNVRYATIDVPVKTLDNKTIERIEKAPFAMYNEQLLAQEKRHMNAKEVHIVTAYERDLLLHLKAAFVYFQHYRAFDGLMAQSFCGNLTQYEQVTEETVLKKVYYVTIRAILFEHTAQKIALSEGQFLRCYRDEDQWIYVIMENV</sequence>
<organism evidence="1 2">
    <name type="scientific">Candidatus Kurthia intestinigallinarum</name>
    <dbReference type="NCBI Taxonomy" id="1562256"/>
    <lineage>
        <taxon>Bacteria</taxon>
        <taxon>Bacillati</taxon>
        <taxon>Bacillota</taxon>
        <taxon>Bacilli</taxon>
        <taxon>Bacillales</taxon>
        <taxon>Caryophanaceae</taxon>
        <taxon>Kurthia</taxon>
    </lineage>
</organism>
<dbReference type="OrthoDB" id="9929916at2"/>
<evidence type="ECO:0000313" key="2">
    <source>
        <dbReference type="Proteomes" id="UP000288623"/>
    </source>
</evidence>
<reference evidence="1 2" key="1">
    <citation type="submission" date="2014-11" db="EMBL/GenBank/DDBJ databases">
        <title>Genome sequence and analysis of novel Kurthia sp.</title>
        <authorList>
            <person name="Lawson J.N."/>
            <person name="Gonzalez J.E."/>
            <person name="Rinauldi L."/>
            <person name="Xuan Z."/>
            <person name="Firman A."/>
            <person name="Shaddox L."/>
            <person name="Trudeau A."/>
            <person name="Shah S."/>
            <person name="Reiman D."/>
        </authorList>
    </citation>
    <scope>NUCLEOTIDE SEQUENCE [LARGE SCALE GENOMIC DNA]</scope>
    <source>
        <strain evidence="1 2">3B1D</strain>
    </source>
</reference>
<proteinExistence type="predicted"/>
<comment type="caution">
    <text evidence="1">The sequence shown here is derived from an EMBL/GenBank/DDBJ whole genome shotgun (WGS) entry which is preliminary data.</text>
</comment>
<dbReference type="AlphaFoldDB" id="A0A433RQF9"/>
<name>A0A433RQF9_9BACL</name>
<dbReference type="EMBL" id="JTFC01000041">
    <property type="protein sequence ID" value="RUS53015.1"/>
    <property type="molecule type" value="Genomic_DNA"/>
</dbReference>
<gene>
    <name evidence="1" type="ORF">QI30_15765</name>
</gene>
<evidence type="ECO:0000313" key="1">
    <source>
        <dbReference type="EMBL" id="RUS53015.1"/>
    </source>
</evidence>